<accession>A0A2G9Y8D1</accession>
<gene>
    <name evidence="4" type="ORF">COX47_02135</name>
</gene>
<organism evidence="4 5">
    <name type="scientific">Candidatus Roizmanbacteria bacterium CG23_combo_of_CG06-09_8_20_14_all_35_49</name>
    <dbReference type="NCBI Taxonomy" id="1974863"/>
    <lineage>
        <taxon>Bacteria</taxon>
        <taxon>Candidatus Roizmaniibacteriota</taxon>
    </lineage>
</organism>
<feature type="compositionally biased region" description="Polar residues" evidence="2">
    <location>
        <begin position="1"/>
        <end position="18"/>
    </location>
</feature>
<feature type="coiled-coil region" evidence="1">
    <location>
        <begin position="67"/>
        <end position="101"/>
    </location>
</feature>
<name>A0A2G9Y8D1_9BACT</name>
<keyword evidence="1" id="KW-0175">Coiled coil</keyword>
<dbReference type="Pfam" id="PF18904">
    <property type="entry name" value="DUF5660"/>
    <property type="match status" value="1"/>
</dbReference>
<sequence length="177" mass="20918">MTKAQSSKFKIQNDNNPLESLRNFDNYEDDDEYESLGFNLAKKKEKRAKKEFKVFNYQEYSETTLIKKKISELSELIKKEIEALKKQGSEFNRELNEVEKIALQELPEKPGIYHVRFLEIILEFVRHLRARVGESKTWMEAMVTRRKKRGSLFAVRSKKMGTQYSLSQELQSARSIQ</sequence>
<evidence type="ECO:0000256" key="1">
    <source>
        <dbReference type="SAM" id="Coils"/>
    </source>
</evidence>
<dbReference type="Proteomes" id="UP000231025">
    <property type="component" value="Unassembled WGS sequence"/>
</dbReference>
<dbReference type="InterPro" id="IPR043719">
    <property type="entry name" value="DUF5660"/>
</dbReference>
<dbReference type="EMBL" id="PCRE01000032">
    <property type="protein sequence ID" value="PIP14983.1"/>
    <property type="molecule type" value="Genomic_DNA"/>
</dbReference>
<feature type="domain" description="DUF5660" evidence="3">
    <location>
        <begin position="68"/>
        <end position="176"/>
    </location>
</feature>
<evidence type="ECO:0000259" key="3">
    <source>
        <dbReference type="Pfam" id="PF18904"/>
    </source>
</evidence>
<dbReference type="AlphaFoldDB" id="A0A2G9Y8D1"/>
<evidence type="ECO:0000313" key="4">
    <source>
        <dbReference type="EMBL" id="PIP14983.1"/>
    </source>
</evidence>
<evidence type="ECO:0000256" key="2">
    <source>
        <dbReference type="SAM" id="MobiDB-lite"/>
    </source>
</evidence>
<comment type="caution">
    <text evidence="4">The sequence shown here is derived from an EMBL/GenBank/DDBJ whole genome shotgun (WGS) entry which is preliminary data.</text>
</comment>
<feature type="region of interest" description="Disordered" evidence="2">
    <location>
        <begin position="1"/>
        <end position="22"/>
    </location>
</feature>
<evidence type="ECO:0000313" key="5">
    <source>
        <dbReference type="Proteomes" id="UP000231025"/>
    </source>
</evidence>
<protein>
    <recommendedName>
        <fullName evidence="3">DUF5660 domain-containing protein</fullName>
    </recommendedName>
</protein>
<reference evidence="4 5" key="1">
    <citation type="submission" date="2017-09" db="EMBL/GenBank/DDBJ databases">
        <title>Depth-based differentiation of microbial function through sediment-hosted aquifers and enrichment of novel symbionts in the deep terrestrial subsurface.</title>
        <authorList>
            <person name="Probst A.J."/>
            <person name="Ladd B."/>
            <person name="Jarett J.K."/>
            <person name="Geller-Mcgrath D.E."/>
            <person name="Sieber C.M."/>
            <person name="Emerson J.B."/>
            <person name="Anantharaman K."/>
            <person name="Thomas B.C."/>
            <person name="Malmstrom R."/>
            <person name="Stieglmeier M."/>
            <person name="Klingl A."/>
            <person name="Woyke T."/>
            <person name="Ryan C.M."/>
            <person name="Banfield J.F."/>
        </authorList>
    </citation>
    <scope>NUCLEOTIDE SEQUENCE [LARGE SCALE GENOMIC DNA]</scope>
    <source>
        <strain evidence="4">CG23_combo_of_CG06-09_8_20_14_all_35_49</strain>
    </source>
</reference>
<proteinExistence type="predicted"/>